<gene>
    <name evidence="2" type="ORF">SP90_11525</name>
</gene>
<evidence type="ECO:0000259" key="1">
    <source>
        <dbReference type="Pfam" id="PF01814"/>
    </source>
</evidence>
<dbReference type="OrthoDB" id="5455720at2"/>
<evidence type="ECO:0000313" key="3">
    <source>
        <dbReference type="Proteomes" id="UP000091979"/>
    </source>
</evidence>
<dbReference type="EMBL" id="JXMS01000020">
    <property type="protein sequence ID" value="OBQ46627.1"/>
    <property type="molecule type" value="Genomic_DNA"/>
</dbReference>
<dbReference type="PATRIC" id="fig|1560234.3.peg.1393"/>
<organism evidence="2 3">
    <name type="scientific">Halodesulfovibrio spirochaetisodalis</name>
    <dbReference type="NCBI Taxonomy" id="1560234"/>
    <lineage>
        <taxon>Bacteria</taxon>
        <taxon>Pseudomonadati</taxon>
        <taxon>Thermodesulfobacteriota</taxon>
        <taxon>Desulfovibrionia</taxon>
        <taxon>Desulfovibrionales</taxon>
        <taxon>Desulfovibrionaceae</taxon>
        <taxon>Halodesulfovibrio</taxon>
    </lineage>
</organism>
<sequence>MSALIRTLVAEHGKILSAFGEVEKLGISSEEGQRKLLSIKGALVSHLEKEDKELYPVLKKEGEADATLNRLLNMYLSEMDKITADVLQFFEKYANGGSGLEFAKDYGRLMGILSSRMRKEETTLYKKYEALKA</sequence>
<accession>A0A1B7XBC3</accession>
<dbReference type="STRING" id="1560234.SP90_11525"/>
<feature type="domain" description="Hemerythrin-like" evidence="1">
    <location>
        <begin position="4"/>
        <end position="127"/>
    </location>
</feature>
<dbReference type="RefSeq" id="WP_066856210.1">
    <property type="nucleotide sequence ID" value="NZ_JXMS01000020.1"/>
</dbReference>
<dbReference type="InterPro" id="IPR012312">
    <property type="entry name" value="Hemerythrin-like"/>
</dbReference>
<dbReference type="Pfam" id="PF01814">
    <property type="entry name" value="Hemerythrin"/>
    <property type="match status" value="1"/>
</dbReference>
<name>A0A1B7XBC3_9BACT</name>
<protein>
    <recommendedName>
        <fullName evidence="1">Hemerythrin-like domain-containing protein</fullName>
    </recommendedName>
</protein>
<dbReference type="AlphaFoldDB" id="A0A1B7XBC3"/>
<proteinExistence type="predicted"/>
<reference evidence="2 3" key="1">
    <citation type="submission" date="2015-01" db="EMBL/GenBank/DDBJ databases">
        <title>Desulfovibrio sp. JC271 draft genome sequence.</title>
        <authorList>
            <person name="Shivani Y."/>
            <person name="Subhash Y."/>
            <person name="Sasikala C."/>
            <person name="Ramana C.V."/>
        </authorList>
    </citation>
    <scope>NUCLEOTIDE SEQUENCE [LARGE SCALE GENOMIC DNA]</scope>
    <source>
        <strain evidence="2 3">JC271</strain>
    </source>
</reference>
<evidence type="ECO:0000313" key="2">
    <source>
        <dbReference type="EMBL" id="OBQ46627.1"/>
    </source>
</evidence>
<keyword evidence="3" id="KW-1185">Reference proteome</keyword>
<comment type="caution">
    <text evidence="2">The sequence shown here is derived from an EMBL/GenBank/DDBJ whole genome shotgun (WGS) entry which is preliminary data.</text>
</comment>
<dbReference type="Proteomes" id="UP000091979">
    <property type="component" value="Unassembled WGS sequence"/>
</dbReference>
<dbReference type="Gene3D" id="1.20.120.520">
    <property type="entry name" value="nmb1532 protein domain like"/>
    <property type="match status" value="1"/>
</dbReference>